<dbReference type="KEGG" id="ccp:CHC_T00000769001"/>
<dbReference type="Gramene" id="CDF40502">
    <property type="protein sequence ID" value="CDF40502"/>
    <property type="gene ID" value="CHC_T00000769001"/>
</dbReference>
<dbReference type="GeneID" id="17318512"/>
<dbReference type="AlphaFoldDB" id="R7QPV2"/>
<gene>
    <name evidence="1" type="ORF">CHC_T00000769001</name>
</gene>
<evidence type="ECO:0000313" key="1">
    <source>
        <dbReference type="EMBL" id="CDF40502.1"/>
    </source>
</evidence>
<sequence>MTRESAHSVSSRRPAARAVRIPFSVKIRSAESWSPARSDLTASSKTGIRALDTADHPLLSKSRVSGTRDAAHGLPGFFVTSRLSKTHAEITYRCYHPTSRHTKR</sequence>
<keyword evidence="2" id="KW-1185">Reference proteome</keyword>
<dbReference type="EMBL" id="HG002192">
    <property type="protein sequence ID" value="CDF40502.1"/>
    <property type="molecule type" value="Genomic_DNA"/>
</dbReference>
<proteinExistence type="predicted"/>
<protein>
    <submittedName>
        <fullName evidence="1">Uncharacterized protein</fullName>
    </submittedName>
</protein>
<dbReference type="Proteomes" id="UP000012073">
    <property type="component" value="Unassembled WGS sequence"/>
</dbReference>
<organism evidence="1 2">
    <name type="scientific">Chondrus crispus</name>
    <name type="common">Carrageen Irish moss</name>
    <name type="synonym">Polymorpha crispa</name>
    <dbReference type="NCBI Taxonomy" id="2769"/>
    <lineage>
        <taxon>Eukaryota</taxon>
        <taxon>Rhodophyta</taxon>
        <taxon>Florideophyceae</taxon>
        <taxon>Rhodymeniophycidae</taxon>
        <taxon>Gigartinales</taxon>
        <taxon>Gigartinaceae</taxon>
        <taxon>Chondrus</taxon>
    </lineage>
</organism>
<reference evidence="2" key="1">
    <citation type="journal article" date="2013" name="Proc. Natl. Acad. Sci. U.S.A.">
        <title>Genome structure and metabolic features in the red seaweed Chondrus crispus shed light on evolution of the Archaeplastida.</title>
        <authorList>
            <person name="Collen J."/>
            <person name="Porcel B."/>
            <person name="Carre W."/>
            <person name="Ball S.G."/>
            <person name="Chaparro C."/>
            <person name="Tonon T."/>
            <person name="Barbeyron T."/>
            <person name="Michel G."/>
            <person name="Noel B."/>
            <person name="Valentin K."/>
            <person name="Elias M."/>
            <person name="Artiguenave F."/>
            <person name="Arun A."/>
            <person name="Aury J.M."/>
            <person name="Barbosa-Neto J.F."/>
            <person name="Bothwell J.H."/>
            <person name="Bouget F.Y."/>
            <person name="Brillet L."/>
            <person name="Cabello-Hurtado F."/>
            <person name="Capella-Gutierrez S."/>
            <person name="Charrier B."/>
            <person name="Cladiere L."/>
            <person name="Cock J.M."/>
            <person name="Coelho S.M."/>
            <person name="Colleoni C."/>
            <person name="Czjzek M."/>
            <person name="Da Silva C."/>
            <person name="Delage L."/>
            <person name="Denoeud F."/>
            <person name="Deschamps P."/>
            <person name="Dittami S.M."/>
            <person name="Gabaldon T."/>
            <person name="Gachon C.M."/>
            <person name="Groisillier A."/>
            <person name="Herve C."/>
            <person name="Jabbari K."/>
            <person name="Katinka M."/>
            <person name="Kloareg B."/>
            <person name="Kowalczyk N."/>
            <person name="Labadie K."/>
            <person name="Leblanc C."/>
            <person name="Lopez P.J."/>
            <person name="McLachlan D.H."/>
            <person name="Meslet-Cladiere L."/>
            <person name="Moustafa A."/>
            <person name="Nehr Z."/>
            <person name="Nyvall Collen P."/>
            <person name="Panaud O."/>
            <person name="Partensky F."/>
            <person name="Poulain J."/>
            <person name="Rensing S.A."/>
            <person name="Rousvoal S."/>
            <person name="Samson G."/>
            <person name="Symeonidi A."/>
            <person name="Weissenbach J."/>
            <person name="Zambounis A."/>
            <person name="Wincker P."/>
            <person name="Boyen C."/>
        </authorList>
    </citation>
    <scope>NUCLEOTIDE SEQUENCE [LARGE SCALE GENOMIC DNA]</scope>
    <source>
        <strain evidence="2">cv. Stackhouse</strain>
    </source>
</reference>
<name>R7QPV2_CHOCR</name>
<accession>R7QPV2</accession>
<dbReference type="RefSeq" id="XP_005710796.1">
    <property type="nucleotide sequence ID" value="XM_005710739.1"/>
</dbReference>
<evidence type="ECO:0000313" key="2">
    <source>
        <dbReference type="Proteomes" id="UP000012073"/>
    </source>
</evidence>